<evidence type="ECO:0000259" key="2">
    <source>
        <dbReference type="PROSITE" id="PS50048"/>
    </source>
</evidence>
<dbReference type="SUPFAM" id="SSF57701">
    <property type="entry name" value="Zn2/Cys6 DNA-binding domain"/>
    <property type="match status" value="1"/>
</dbReference>
<dbReference type="Pfam" id="PF00172">
    <property type="entry name" value="Zn_clus"/>
    <property type="match status" value="1"/>
</dbReference>
<name>A0A1E4RIQ8_9ASCO</name>
<gene>
    <name evidence="3" type="ORF">HYPBUDRAFT_148884</name>
</gene>
<accession>A0A1E4RIQ8</accession>
<feature type="compositionally biased region" description="Basic residues" evidence="1">
    <location>
        <begin position="181"/>
        <end position="190"/>
    </location>
</feature>
<organism evidence="3 4">
    <name type="scientific">Hyphopichia burtonii NRRL Y-1933</name>
    <dbReference type="NCBI Taxonomy" id="984485"/>
    <lineage>
        <taxon>Eukaryota</taxon>
        <taxon>Fungi</taxon>
        <taxon>Dikarya</taxon>
        <taxon>Ascomycota</taxon>
        <taxon>Saccharomycotina</taxon>
        <taxon>Pichiomycetes</taxon>
        <taxon>Debaryomycetaceae</taxon>
        <taxon>Hyphopichia</taxon>
    </lineage>
</organism>
<protein>
    <recommendedName>
        <fullName evidence="2">Zn(2)-C6 fungal-type domain-containing protein</fullName>
    </recommendedName>
</protein>
<dbReference type="PROSITE" id="PS00463">
    <property type="entry name" value="ZN2_CY6_FUNGAL_1"/>
    <property type="match status" value="1"/>
</dbReference>
<evidence type="ECO:0000256" key="1">
    <source>
        <dbReference type="SAM" id="MobiDB-lite"/>
    </source>
</evidence>
<dbReference type="AlphaFoldDB" id="A0A1E4RIQ8"/>
<dbReference type="SMART" id="SM00066">
    <property type="entry name" value="GAL4"/>
    <property type="match status" value="1"/>
</dbReference>
<sequence>MAYQHASSNETSPGRSGLFKNNYSLLDNSPSIFSRINDANLGMMDLKDSNHLHSRYISSSSPTKEAKINDNYLHIDDAFLTSEADFQHNQHKYPLVLDPDQLEQNYVPSSSTRHSLMASHNTQYSLEELQYSPANSSSQPKKEDYHGLTHKQSERSQGSKEATSTNKTKTIPIAKLQKNNTIRRKLRKRISTKDLEDDAPEPPPKRVKRTQTIPSNVSLQNPTKKKQCPRSRNGCWTCRVRHKACPEQRPVCQTCARLSLHCDYSDLRPAYMTDGRLLNEKLKEIRAITSKIKRGVRNQEPNKERF</sequence>
<evidence type="ECO:0000313" key="3">
    <source>
        <dbReference type="EMBL" id="ODV67120.1"/>
    </source>
</evidence>
<dbReference type="GO" id="GO:0008270">
    <property type="term" value="F:zinc ion binding"/>
    <property type="evidence" value="ECO:0007669"/>
    <property type="project" value="InterPro"/>
</dbReference>
<feature type="domain" description="Zn(2)-C6 fungal-type" evidence="2">
    <location>
        <begin position="234"/>
        <end position="264"/>
    </location>
</feature>
<dbReference type="GeneID" id="30994710"/>
<reference evidence="4" key="1">
    <citation type="submission" date="2016-05" db="EMBL/GenBank/DDBJ databases">
        <title>Comparative genomics of biotechnologically important yeasts.</title>
        <authorList>
            <consortium name="DOE Joint Genome Institute"/>
            <person name="Riley R."/>
            <person name="Haridas S."/>
            <person name="Wolfe K.H."/>
            <person name="Lopes M.R."/>
            <person name="Hittinger C.T."/>
            <person name="Goker M."/>
            <person name="Salamov A."/>
            <person name="Wisecaver J."/>
            <person name="Long T.M."/>
            <person name="Aerts A.L."/>
            <person name="Barry K."/>
            <person name="Choi C."/>
            <person name="Clum A."/>
            <person name="Coughlan A.Y."/>
            <person name="Deshpande S."/>
            <person name="Douglass A.P."/>
            <person name="Hanson S.J."/>
            <person name="Klenk H.-P."/>
            <person name="Labutti K."/>
            <person name="Lapidus A."/>
            <person name="Lindquist E."/>
            <person name="Lipzen A."/>
            <person name="Meier-Kolthoff J.P."/>
            <person name="Ohm R.A."/>
            <person name="Otillar R.P."/>
            <person name="Pangilinan J."/>
            <person name="Peng Y."/>
            <person name="Rokas A."/>
            <person name="Rosa C.A."/>
            <person name="Scheuner C."/>
            <person name="Sibirny A.A."/>
            <person name="Slot J.C."/>
            <person name="Stielow J.B."/>
            <person name="Sun H."/>
            <person name="Kurtzman C.P."/>
            <person name="Blackwell M."/>
            <person name="Grigoriev I.V."/>
            <person name="Jeffries T.W."/>
        </authorList>
    </citation>
    <scope>NUCLEOTIDE SEQUENCE [LARGE SCALE GENOMIC DNA]</scope>
    <source>
        <strain evidence="4">NRRL Y-1933</strain>
    </source>
</reference>
<feature type="compositionally biased region" description="Polar residues" evidence="1">
    <location>
        <begin position="159"/>
        <end position="169"/>
    </location>
</feature>
<dbReference type="InterPro" id="IPR036864">
    <property type="entry name" value="Zn2-C6_fun-type_DNA-bd_sf"/>
</dbReference>
<dbReference type="Proteomes" id="UP000095085">
    <property type="component" value="Unassembled WGS sequence"/>
</dbReference>
<dbReference type="CDD" id="cd00067">
    <property type="entry name" value="GAL4"/>
    <property type="match status" value="1"/>
</dbReference>
<dbReference type="InterPro" id="IPR001138">
    <property type="entry name" value="Zn2Cys6_DnaBD"/>
</dbReference>
<evidence type="ECO:0000313" key="4">
    <source>
        <dbReference type="Proteomes" id="UP000095085"/>
    </source>
</evidence>
<dbReference type="OrthoDB" id="3251668at2759"/>
<dbReference type="EMBL" id="KV454541">
    <property type="protein sequence ID" value="ODV67120.1"/>
    <property type="molecule type" value="Genomic_DNA"/>
</dbReference>
<dbReference type="PROSITE" id="PS50048">
    <property type="entry name" value="ZN2_CY6_FUNGAL_2"/>
    <property type="match status" value="1"/>
</dbReference>
<dbReference type="STRING" id="984485.A0A1E4RIQ8"/>
<keyword evidence="4" id="KW-1185">Reference proteome</keyword>
<proteinExistence type="predicted"/>
<dbReference type="GO" id="GO:0000981">
    <property type="term" value="F:DNA-binding transcription factor activity, RNA polymerase II-specific"/>
    <property type="evidence" value="ECO:0007669"/>
    <property type="project" value="InterPro"/>
</dbReference>
<dbReference type="Gene3D" id="4.10.240.10">
    <property type="entry name" value="Zn(2)-C6 fungal-type DNA-binding domain"/>
    <property type="match status" value="1"/>
</dbReference>
<feature type="compositionally biased region" description="Basic and acidic residues" evidence="1">
    <location>
        <begin position="140"/>
        <end position="158"/>
    </location>
</feature>
<dbReference type="RefSeq" id="XP_020076187.1">
    <property type="nucleotide sequence ID" value="XM_020220160.1"/>
</dbReference>
<feature type="region of interest" description="Disordered" evidence="1">
    <location>
        <begin position="131"/>
        <end position="209"/>
    </location>
</feature>